<feature type="non-terminal residue" evidence="2">
    <location>
        <position position="55"/>
    </location>
</feature>
<gene>
    <name evidence="2" type="ORF">EZS28_041733</name>
</gene>
<accession>A0A5J4TYL4</accession>
<dbReference type="Proteomes" id="UP000324800">
    <property type="component" value="Unassembled WGS sequence"/>
</dbReference>
<name>A0A5J4TYL4_9EUKA</name>
<keyword evidence="1" id="KW-0175">Coiled coil</keyword>
<protein>
    <submittedName>
        <fullName evidence="2">Uncharacterized protein</fullName>
    </submittedName>
</protein>
<reference evidence="2 3" key="1">
    <citation type="submission" date="2019-03" db="EMBL/GenBank/DDBJ databases">
        <title>Single cell metagenomics reveals metabolic interactions within the superorganism composed of flagellate Streblomastix strix and complex community of Bacteroidetes bacteria on its surface.</title>
        <authorList>
            <person name="Treitli S.C."/>
            <person name="Kolisko M."/>
            <person name="Husnik F."/>
            <person name="Keeling P."/>
            <person name="Hampl V."/>
        </authorList>
    </citation>
    <scope>NUCLEOTIDE SEQUENCE [LARGE SCALE GENOMIC DNA]</scope>
    <source>
        <strain evidence="2">ST1C</strain>
    </source>
</reference>
<organism evidence="2 3">
    <name type="scientific">Streblomastix strix</name>
    <dbReference type="NCBI Taxonomy" id="222440"/>
    <lineage>
        <taxon>Eukaryota</taxon>
        <taxon>Metamonada</taxon>
        <taxon>Preaxostyla</taxon>
        <taxon>Oxymonadida</taxon>
        <taxon>Streblomastigidae</taxon>
        <taxon>Streblomastix</taxon>
    </lineage>
</organism>
<evidence type="ECO:0000313" key="2">
    <source>
        <dbReference type="EMBL" id="KAA6362741.1"/>
    </source>
</evidence>
<proteinExistence type="predicted"/>
<sequence length="55" mass="6819">MLSDIDSRARARQMEKVRREIQKEEELARELEEDRRNRILRERTYNAQQKLAEEM</sequence>
<dbReference type="OrthoDB" id="197839at2759"/>
<evidence type="ECO:0000256" key="1">
    <source>
        <dbReference type="SAM" id="Coils"/>
    </source>
</evidence>
<dbReference type="AlphaFoldDB" id="A0A5J4TYL4"/>
<comment type="caution">
    <text evidence="2">The sequence shown here is derived from an EMBL/GenBank/DDBJ whole genome shotgun (WGS) entry which is preliminary data.</text>
</comment>
<dbReference type="EMBL" id="SNRW01023788">
    <property type="protein sequence ID" value="KAA6362741.1"/>
    <property type="molecule type" value="Genomic_DNA"/>
</dbReference>
<evidence type="ECO:0000313" key="3">
    <source>
        <dbReference type="Proteomes" id="UP000324800"/>
    </source>
</evidence>
<feature type="coiled-coil region" evidence="1">
    <location>
        <begin position="14"/>
        <end position="41"/>
    </location>
</feature>